<keyword evidence="4" id="KW-1185">Reference proteome</keyword>
<protein>
    <recommendedName>
        <fullName evidence="2">Multidrug resistance protein MdtA-like C-terminal permuted SH3 domain-containing protein</fullName>
    </recommendedName>
</protein>
<dbReference type="GO" id="GO:1990281">
    <property type="term" value="C:efflux pump complex"/>
    <property type="evidence" value="ECO:0007669"/>
    <property type="project" value="TreeGrafter"/>
</dbReference>
<dbReference type="PANTHER" id="PTHR30469">
    <property type="entry name" value="MULTIDRUG RESISTANCE PROTEIN MDTA"/>
    <property type="match status" value="1"/>
</dbReference>
<proteinExistence type="predicted"/>
<dbReference type="Pfam" id="PF25967">
    <property type="entry name" value="RND-MFP_C"/>
    <property type="match status" value="1"/>
</dbReference>
<dbReference type="GO" id="GO:0015562">
    <property type="term" value="F:efflux transmembrane transporter activity"/>
    <property type="evidence" value="ECO:0007669"/>
    <property type="project" value="TreeGrafter"/>
</dbReference>
<name>A0A4R6V697_9ACTN</name>
<organism evidence="3 4">
    <name type="scientific">Actinorugispora endophytica</name>
    <dbReference type="NCBI Taxonomy" id="1605990"/>
    <lineage>
        <taxon>Bacteria</taxon>
        <taxon>Bacillati</taxon>
        <taxon>Actinomycetota</taxon>
        <taxon>Actinomycetes</taxon>
        <taxon>Streptosporangiales</taxon>
        <taxon>Nocardiopsidaceae</taxon>
        <taxon>Actinorugispora</taxon>
    </lineage>
</organism>
<dbReference type="Gene3D" id="2.40.420.20">
    <property type="match status" value="1"/>
</dbReference>
<accession>A0A4R6V697</accession>
<evidence type="ECO:0000313" key="3">
    <source>
        <dbReference type="EMBL" id="TDQ54702.1"/>
    </source>
</evidence>
<evidence type="ECO:0000313" key="4">
    <source>
        <dbReference type="Proteomes" id="UP000295281"/>
    </source>
</evidence>
<dbReference type="EMBL" id="SNYN01000001">
    <property type="protein sequence ID" value="TDQ54702.1"/>
    <property type="molecule type" value="Genomic_DNA"/>
</dbReference>
<dbReference type="OrthoDB" id="4401807at2"/>
<feature type="region of interest" description="Disordered" evidence="1">
    <location>
        <begin position="202"/>
        <end position="229"/>
    </location>
</feature>
<feature type="domain" description="Multidrug resistance protein MdtA-like C-terminal permuted SH3" evidence="2">
    <location>
        <begin position="265"/>
        <end position="319"/>
    </location>
</feature>
<comment type="caution">
    <text evidence="3">The sequence shown here is derived from an EMBL/GenBank/DDBJ whole genome shotgun (WGS) entry which is preliminary data.</text>
</comment>
<feature type="compositionally biased region" description="Low complexity" evidence="1">
    <location>
        <begin position="204"/>
        <end position="222"/>
    </location>
</feature>
<gene>
    <name evidence="3" type="ORF">EV190_10115</name>
</gene>
<dbReference type="Proteomes" id="UP000295281">
    <property type="component" value="Unassembled WGS sequence"/>
</dbReference>
<dbReference type="Gene3D" id="2.40.50.100">
    <property type="match status" value="1"/>
</dbReference>
<feature type="region of interest" description="Disordered" evidence="1">
    <location>
        <begin position="330"/>
        <end position="350"/>
    </location>
</feature>
<dbReference type="AlphaFoldDB" id="A0A4R6V697"/>
<sequence>MKKWIIVGAVLAVLLCTAGAGGYLLLSSGSEAGEDFTAPGTGLVAESEPVEVRHGEISSRVVLSATVTAAPGKAVESKRSGTVARVWLSDGQSVEEGAPVVTLTVADEVPAAAGAGDDGEAAAPATTEVVVRAPATGTVAGLGDLAVGDPVEAGPIAEVVKDEFRAVARIEPNEVYRFYEDPHEIMLKIDRGPAPEPCEFMSLGTGETSGADGSDSAAEDAPGAGGAADGADGASIELVCRIPDSLKVFPGVQGQLSIVTGRARNALIVPVTAVRGSVDEGEVLVVGEDGSEEVREVGLGISDGENVEVVRGLSIGDRVMDPVPLSEEFDVPSAPPGGDEVIDGTMSGGW</sequence>
<dbReference type="PANTHER" id="PTHR30469:SF33">
    <property type="entry name" value="SLR1207 PROTEIN"/>
    <property type="match status" value="1"/>
</dbReference>
<dbReference type="InterPro" id="IPR058627">
    <property type="entry name" value="MdtA-like_C"/>
</dbReference>
<evidence type="ECO:0000259" key="2">
    <source>
        <dbReference type="Pfam" id="PF25967"/>
    </source>
</evidence>
<evidence type="ECO:0000256" key="1">
    <source>
        <dbReference type="SAM" id="MobiDB-lite"/>
    </source>
</evidence>
<reference evidence="3 4" key="1">
    <citation type="submission" date="2019-03" db="EMBL/GenBank/DDBJ databases">
        <title>Genomic Encyclopedia of Type Strains, Phase IV (KMG-IV): sequencing the most valuable type-strain genomes for metagenomic binning, comparative biology and taxonomic classification.</title>
        <authorList>
            <person name="Goeker M."/>
        </authorList>
    </citation>
    <scope>NUCLEOTIDE SEQUENCE [LARGE SCALE GENOMIC DNA]</scope>
    <source>
        <strain evidence="3 4">DSM 46770</strain>
    </source>
</reference>